<dbReference type="InterPro" id="IPR001347">
    <property type="entry name" value="SIS_dom"/>
</dbReference>
<dbReference type="GO" id="GO:0046348">
    <property type="term" value="P:amino sugar catabolic process"/>
    <property type="evidence" value="ECO:0007669"/>
    <property type="project" value="InterPro"/>
</dbReference>
<name>A0A848LL59_9BACT</name>
<reference evidence="6 7" key="1">
    <citation type="submission" date="2020-04" db="EMBL/GenBank/DDBJ databases">
        <title>Draft genome of Pyxidicoccus fallax type strain.</title>
        <authorList>
            <person name="Whitworth D.E."/>
        </authorList>
    </citation>
    <scope>NUCLEOTIDE SEQUENCE [LARGE SCALE GENOMIC DNA]</scope>
    <source>
        <strain evidence="6 7">DSM 14698</strain>
    </source>
</reference>
<dbReference type="PROSITE" id="PS01272">
    <property type="entry name" value="GCKR"/>
    <property type="match status" value="1"/>
</dbReference>
<feature type="domain" description="SIS" evidence="5">
    <location>
        <begin position="82"/>
        <end position="244"/>
    </location>
</feature>
<dbReference type="InterPro" id="IPR046348">
    <property type="entry name" value="SIS_dom_sf"/>
</dbReference>
<comment type="miscellaneous">
    <text evidence="3">A lyase-type mechanism (elimination/hydration) is suggested for the cleavage of the lactyl ether bond of MurNAc 6-phosphate, with the formation of an alpha,beta-unsaturated aldehyde intermediate with (E)-stereochemistry, followed by the syn addition of water to give product.</text>
</comment>
<evidence type="ECO:0000256" key="4">
    <source>
        <dbReference type="SAM" id="MobiDB-lite"/>
    </source>
</evidence>
<dbReference type="PANTHER" id="PTHR10088:SF4">
    <property type="entry name" value="GLUCOKINASE REGULATORY PROTEIN"/>
    <property type="match status" value="1"/>
</dbReference>
<dbReference type="InterPro" id="IPR005486">
    <property type="entry name" value="Glucokinase_regulatory_CS"/>
</dbReference>
<dbReference type="GO" id="GO:0097367">
    <property type="term" value="F:carbohydrate derivative binding"/>
    <property type="evidence" value="ECO:0007669"/>
    <property type="project" value="InterPro"/>
</dbReference>
<evidence type="ECO:0000256" key="3">
    <source>
        <dbReference type="HAMAP-Rule" id="MF_00068"/>
    </source>
</evidence>
<accession>A0A848LL59</accession>
<dbReference type="UniPathway" id="UPA00343"/>
<feature type="active site" evidence="3">
    <location>
        <position position="141"/>
    </location>
</feature>
<keyword evidence="1 3" id="KW-0456">Lyase</keyword>
<comment type="caution">
    <text evidence="6">The sequence shown here is derived from an EMBL/GenBank/DDBJ whole genome shotgun (WGS) entry which is preliminary data.</text>
</comment>
<feature type="compositionally biased region" description="Basic residues" evidence="4">
    <location>
        <begin position="324"/>
        <end position="335"/>
    </location>
</feature>
<gene>
    <name evidence="3 6" type="primary">murQ</name>
    <name evidence="6" type="ORF">HG543_27265</name>
</gene>
<keyword evidence="7" id="KW-1185">Reference proteome</keyword>
<dbReference type="GO" id="GO:0097173">
    <property type="term" value="P:N-acetylmuramic acid catabolic process"/>
    <property type="evidence" value="ECO:0007669"/>
    <property type="project" value="UniProtKB-UniPathway"/>
</dbReference>
<feature type="region of interest" description="Disordered" evidence="4">
    <location>
        <begin position="1"/>
        <end position="38"/>
    </location>
</feature>
<keyword evidence="2 3" id="KW-0119">Carbohydrate metabolism</keyword>
<dbReference type="PANTHER" id="PTHR10088">
    <property type="entry name" value="GLUCOKINASE REGULATORY PROTEIN"/>
    <property type="match status" value="1"/>
</dbReference>
<comment type="catalytic activity">
    <reaction evidence="3">
        <text>N-acetyl-D-muramate 6-phosphate + H2O = N-acetyl-D-glucosamine 6-phosphate + (R)-lactate</text>
        <dbReference type="Rhea" id="RHEA:26410"/>
        <dbReference type="ChEBI" id="CHEBI:15377"/>
        <dbReference type="ChEBI" id="CHEBI:16004"/>
        <dbReference type="ChEBI" id="CHEBI:57513"/>
        <dbReference type="ChEBI" id="CHEBI:58722"/>
        <dbReference type="EC" id="4.2.1.126"/>
    </reaction>
</comment>
<protein>
    <recommendedName>
        <fullName evidence="3">N-acetylmuramic acid 6-phosphate etherase</fullName>
        <shortName evidence="3">MurNAc-6-P etherase</shortName>
        <ecNumber evidence="3">4.2.1.126</ecNumber>
    </recommendedName>
    <alternativeName>
        <fullName evidence="3">N-acetylmuramic acid 6-phosphate hydrolase</fullName>
    </alternativeName>
    <alternativeName>
        <fullName evidence="3">N-acetylmuramic acid 6-phosphate lyase</fullName>
    </alternativeName>
</protein>
<evidence type="ECO:0000256" key="1">
    <source>
        <dbReference type="ARBA" id="ARBA00023239"/>
    </source>
</evidence>
<comment type="pathway">
    <text evidence="3">Amino-sugar metabolism; N-acetylmuramate degradation.</text>
</comment>
<dbReference type="GO" id="GO:0016803">
    <property type="term" value="F:ether hydrolase activity"/>
    <property type="evidence" value="ECO:0007669"/>
    <property type="project" value="TreeGrafter"/>
</dbReference>
<dbReference type="UniPathway" id="UPA00342"/>
<dbReference type="EMBL" id="JABBJJ010000141">
    <property type="protein sequence ID" value="NMO18535.1"/>
    <property type="molecule type" value="Genomic_DNA"/>
</dbReference>
<sequence>MHPVHQGRQGDEGRLRPGRSRVGTSRASPPKLPPTERLHPRADELDLLSIRSVVRRLHDEDLAAIRAVRPSLPAVTEAATAVADALRAGGRLLYVGAGTSGRLGVLDASECPPTFGVPPSRVQAAIAGGRRALTRAVEGAEDDLEAGATAVRAFKAGPKDVVCGISASASTPYVLGALREAKRRGAHTVLVCCNPPGAESVADTVVLARTGPELVAGSTRLKAGTATKLILNAMTTAAFVSLGKVYRGRMVDVRPANAKLRARAARMVAELTELPPGDASKLLEAAGGEVKLALAMHFTGLDAKEARKRLDAKGLRALSPSGRRGARRRRPGALR</sequence>
<dbReference type="GO" id="GO:0097175">
    <property type="term" value="P:1,6-anhydro-N-acetyl-beta-muramic acid catabolic process"/>
    <property type="evidence" value="ECO:0007669"/>
    <property type="project" value="UniProtKB-UniPathway"/>
</dbReference>
<organism evidence="6 7">
    <name type="scientific">Pyxidicoccus fallax</name>
    <dbReference type="NCBI Taxonomy" id="394095"/>
    <lineage>
        <taxon>Bacteria</taxon>
        <taxon>Pseudomonadati</taxon>
        <taxon>Myxococcota</taxon>
        <taxon>Myxococcia</taxon>
        <taxon>Myxococcales</taxon>
        <taxon>Cystobacterineae</taxon>
        <taxon>Myxococcaceae</taxon>
        <taxon>Pyxidicoccus</taxon>
    </lineage>
</organism>
<dbReference type="CDD" id="cd05007">
    <property type="entry name" value="SIS_Etherase"/>
    <property type="match status" value="1"/>
</dbReference>
<evidence type="ECO:0000259" key="5">
    <source>
        <dbReference type="PROSITE" id="PS51464"/>
    </source>
</evidence>
<dbReference type="InterPro" id="IPR040190">
    <property type="entry name" value="MURQ/GCKR"/>
</dbReference>
<dbReference type="Proteomes" id="UP000518300">
    <property type="component" value="Unassembled WGS sequence"/>
</dbReference>
<dbReference type="PROSITE" id="PS51464">
    <property type="entry name" value="SIS"/>
    <property type="match status" value="1"/>
</dbReference>
<comment type="function">
    <text evidence="3">Specifically catalyzes the cleavage of the D-lactyl ether substituent of MurNAc 6-phosphate, producing GlcNAc 6-phosphate and D-lactate.</text>
</comment>
<comment type="subunit">
    <text evidence="3">Homodimer.</text>
</comment>
<dbReference type="NCBIfam" id="TIGR00274">
    <property type="entry name" value="N-acetylmuramic acid 6-phosphate etherase"/>
    <property type="match status" value="1"/>
</dbReference>
<dbReference type="Gene3D" id="3.40.50.10490">
    <property type="entry name" value="Glucose-6-phosphate isomerase like protein, domain 1"/>
    <property type="match status" value="1"/>
</dbReference>
<evidence type="ECO:0000256" key="2">
    <source>
        <dbReference type="ARBA" id="ARBA00023277"/>
    </source>
</evidence>
<feature type="region of interest" description="Disordered" evidence="4">
    <location>
        <begin position="312"/>
        <end position="335"/>
    </location>
</feature>
<evidence type="ECO:0000313" key="6">
    <source>
        <dbReference type="EMBL" id="NMO18535.1"/>
    </source>
</evidence>
<evidence type="ECO:0000313" key="7">
    <source>
        <dbReference type="Proteomes" id="UP000518300"/>
    </source>
</evidence>
<feature type="active site" description="Proton donor" evidence="3">
    <location>
        <position position="110"/>
    </location>
</feature>
<dbReference type="AlphaFoldDB" id="A0A848LL59"/>
<dbReference type="EC" id="4.2.1.126" evidence="3"/>
<dbReference type="NCBIfam" id="NF009222">
    <property type="entry name" value="PRK12570.1"/>
    <property type="match status" value="1"/>
</dbReference>
<proteinExistence type="inferred from homology"/>
<dbReference type="Gene3D" id="1.10.8.1080">
    <property type="match status" value="1"/>
</dbReference>
<dbReference type="InterPro" id="IPR005488">
    <property type="entry name" value="Etherase_MurQ"/>
</dbReference>
<dbReference type="UniPathway" id="UPA00544"/>
<dbReference type="NCBIfam" id="NF003915">
    <property type="entry name" value="PRK05441.1"/>
    <property type="match status" value="1"/>
</dbReference>
<comment type="similarity">
    <text evidence="3">Belongs to the GCKR-like family. MurNAc-6-P etherase subfamily.</text>
</comment>
<dbReference type="GO" id="GO:0016835">
    <property type="term" value="F:carbon-oxygen lyase activity"/>
    <property type="evidence" value="ECO:0007669"/>
    <property type="project" value="UniProtKB-UniRule"/>
</dbReference>
<dbReference type="HAMAP" id="MF_00068">
    <property type="entry name" value="MurQ"/>
    <property type="match status" value="1"/>
</dbReference>
<dbReference type="GO" id="GO:0009254">
    <property type="term" value="P:peptidoglycan turnover"/>
    <property type="evidence" value="ECO:0007669"/>
    <property type="project" value="UniProtKB-UniPathway"/>
</dbReference>
<dbReference type="Pfam" id="PF22645">
    <property type="entry name" value="GKRP_SIS_N"/>
    <property type="match status" value="1"/>
</dbReference>
<dbReference type="SUPFAM" id="SSF53697">
    <property type="entry name" value="SIS domain"/>
    <property type="match status" value="1"/>
</dbReference>